<accession>A0ABN9TA05</accession>
<protein>
    <submittedName>
        <fullName evidence="1">Uncharacterized protein</fullName>
    </submittedName>
</protein>
<proteinExistence type="predicted"/>
<reference evidence="1" key="1">
    <citation type="submission" date="2023-10" db="EMBL/GenBank/DDBJ databases">
        <authorList>
            <person name="Chen Y."/>
            <person name="Shah S."/>
            <person name="Dougan E. K."/>
            <person name="Thang M."/>
            <person name="Chan C."/>
        </authorList>
    </citation>
    <scope>NUCLEOTIDE SEQUENCE [LARGE SCALE GENOMIC DNA]</scope>
</reference>
<dbReference type="EMBL" id="CAUYUJ010014495">
    <property type="protein sequence ID" value="CAK0841956.1"/>
    <property type="molecule type" value="Genomic_DNA"/>
</dbReference>
<gene>
    <name evidence="1" type="ORF">PCOR1329_LOCUS37015</name>
</gene>
<comment type="caution">
    <text evidence="1">The sequence shown here is derived from an EMBL/GenBank/DDBJ whole genome shotgun (WGS) entry which is preliminary data.</text>
</comment>
<keyword evidence="2" id="KW-1185">Reference proteome</keyword>
<sequence length="147" mass="16049">MGADGTRHNVGFDAVDAVAAALAGGRPGAEEPRPRWELAEGRPWADAHGGSLLTLRPCQGAEGDGLAEVLRMLRCISYDSFGFLRSPPISARSPLRFPLPFPRFPFPRSPVSVSVLLFVGLLGGPRRHRWLRIEPLWSERTHGESGE</sequence>
<name>A0ABN9TA05_9DINO</name>
<organism evidence="1 2">
    <name type="scientific">Prorocentrum cordatum</name>
    <dbReference type="NCBI Taxonomy" id="2364126"/>
    <lineage>
        <taxon>Eukaryota</taxon>
        <taxon>Sar</taxon>
        <taxon>Alveolata</taxon>
        <taxon>Dinophyceae</taxon>
        <taxon>Prorocentrales</taxon>
        <taxon>Prorocentraceae</taxon>
        <taxon>Prorocentrum</taxon>
    </lineage>
</organism>
<dbReference type="Proteomes" id="UP001189429">
    <property type="component" value="Unassembled WGS sequence"/>
</dbReference>
<evidence type="ECO:0000313" key="1">
    <source>
        <dbReference type="EMBL" id="CAK0841956.1"/>
    </source>
</evidence>
<evidence type="ECO:0000313" key="2">
    <source>
        <dbReference type="Proteomes" id="UP001189429"/>
    </source>
</evidence>